<proteinExistence type="predicted"/>
<reference evidence="1 2" key="1">
    <citation type="submission" date="2018-06" db="EMBL/GenBank/DDBJ databases">
        <authorList>
            <consortium name="Pathogen Informatics"/>
            <person name="Doyle S."/>
        </authorList>
    </citation>
    <scope>NUCLEOTIDE SEQUENCE [LARGE SCALE GENOMIC DNA]</scope>
    <source>
        <strain evidence="1 2">NCTC12360</strain>
    </source>
</reference>
<dbReference type="OrthoDB" id="2080087at2"/>
<dbReference type="Gene3D" id="3.90.1720.10">
    <property type="entry name" value="endopeptidase domain like (from Nostoc punctiforme)"/>
    <property type="match status" value="1"/>
</dbReference>
<evidence type="ECO:0000313" key="1">
    <source>
        <dbReference type="EMBL" id="STD82137.1"/>
    </source>
</evidence>
<dbReference type="SUPFAM" id="SSF54001">
    <property type="entry name" value="Cysteine proteinases"/>
    <property type="match status" value="1"/>
</dbReference>
<sequence>MYRKIKRSIFSVLLGLLLVGGVKAYASEITDVSTIYDNAVKENIIDPTLYPKSDWLDDEKKYMRPNYDFFKSNILDSVSYNEWLEMNNYGVMSDTKLPLLQNKNSNRRQARSAQDNINKFCKDAKAGDILIVSGNFPTGVIGHAAIMNSDNTVLEMSGGKGWEKGIPDNNHQYSKRTWIKNHIKDWTSIYRISDSKLAKKVARYVDTHYFSSKGTATKDIHIDYKIDSLLKNKNPNYCSKLVYQAFYYGTGDLPVMKPTIPWGVIPPANLPTTFSNSYKPTYIGRY</sequence>
<dbReference type="EMBL" id="UFYW01000001">
    <property type="protein sequence ID" value="STD82137.1"/>
    <property type="molecule type" value="Genomic_DNA"/>
</dbReference>
<gene>
    <name evidence="1" type="ORF">NCTC12360_00556</name>
</gene>
<protein>
    <submittedName>
        <fullName evidence="1">Uncharacterized protein</fullName>
    </submittedName>
</protein>
<dbReference type="RefSeq" id="WP_060814708.1">
    <property type="nucleotide sequence ID" value="NZ_JBHULA010000013.1"/>
</dbReference>
<dbReference type="InterPro" id="IPR038765">
    <property type="entry name" value="Papain-like_cys_pep_sf"/>
</dbReference>
<organism evidence="1 2">
    <name type="scientific">Enterococcus gallinarum</name>
    <dbReference type="NCBI Taxonomy" id="1353"/>
    <lineage>
        <taxon>Bacteria</taxon>
        <taxon>Bacillati</taxon>
        <taxon>Bacillota</taxon>
        <taxon>Bacilli</taxon>
        <taxon>Lactobacillales</taxon>
        <taxon>Enterococcaceae</taxon>
        <taxon>Enterococcus</taxon>
    </lineage>
</organism>
<keyword evidence="2" id="KW-1185">Reference proteome</keyword>
<accession>A0A376GUA9</accession>
<dbReference type="Proteomes" id="UP000254807">
    <property type="component" value="Unassembled WGS sequence"/>
</dbReference>
<evidence type="ECO:0000313" key="2">
    <source>
        <dbReference type="Proteomes" id="UP000254807"/>
    </source>
</evidence>
<name>A0A376GUA9_ENTGA</name>
<dbReference type="AlphaFoldDB" id="A0A376GUA9"/>